<evidence type="ECO:0000313" key="2">
    <source>
        <dbReference type="Proteomes" id="UP000009138"/>
    </source>
</evidence>
<dbReference type="GeneID" id="93616489"/>
<dbReference type="Proteomes" id="UP000009138">
    <property type="component" value="Unassembled WGS sequence"/>
</dbReference>
<name>I1C8N3_RHIO9</name>
<reference evidence="1 2" key="1">
    <citation type="journal article" date="2009" name="PLoS Genet.">
        <title>Genomic analysis of the basal lineage fungus Rhizopus oryzae reveals a whole-genome duplication.</title>
        <authorList>
            <person name="Ma L.-J."/>
            <person name="Ibrahim A.S."/>
            <person name="Skory C."/>
            <person name="Grabherr M.G."/>
            <person name="Burger G."/>
            <person name="Butler M."/>
            <person name="Elias M."/>
            <person name="Idnurm A."/>
            <person name="Lang B.F."/>
            <person name="Sone T."/>
            <person name="Abe A."/>
            <person name="Calvo S.E."/>
            <person name="Corrochano L.M."/>
            <person name="Engels R."/>
            <person name="Fu J."/>
            <person name="Hansberg W."/>
            <person name="Kim J.-M."/>
            <person name="Kodira C.D."/>
            <person name="Koehrsen M.J."/>
            <person name="Liu B."/>
            <person name="Miranda-Saavedra D."/>
            <person name="O'Leary S."/>
            <person name="Ortiz-Castellanos L."/>
            <person name="Poulter R."/>
            <person name="Rodriguez-Romero J."/>
            <person name="Ruiz-Herrera J."/>
            <person name="Shen Y.-Q."/>
            <person name="Zeng Q."/>
            <person name="Galagan J."/>
            <person name="Birren B.W."/>
            <person name="Cuomo C.A."/>
            <person name="Wickes B.L."/>
        </authorList>
    </citation>
    <scope>NUCLEOTIDE SEQUENCE [LARGE SCALE GENOMIC DNA]</scope>
    <source>
        <strain evidence="2">RA 99-880 / ATCC MYA-4621 / FGSC 9543 / NRRL 43880</strain>
    </source>
</reference>
<organism evidence="1 2">
    <name type="scientific">Rhizopus delemar (strain RA 99-880 / ATCC MYA-4621 / FGSC 9543 / NRRL 43880)</name>
    <name type="common">Mucormycosis agent</name>
    <name type="synonym">Rhizopus arrhizus var. delemar</name>
    <dbReference type="NCBI Taxonomy" id="246409"/>
    <lineage>
        <taxon>Eukaryota</taxon>
        <taxon>Fungi</taxon>
        <taxon>Fungi incertae sedis</taxon>
        <taxon>Mucoromycota</taxon>
        <taxon>Mucoromycotina</taxon>
        <taxon>Mucoromycetes</taxon>
        <taxon>Mucorales</taxon>
        <taxon>Mucorineae</taxon>
        <taxon>Rhizopodaceae</taxon>
        <taxon>Rhizopus</taxon>
    </lineage>
</organism>
<proteinExistence type="predicted"/>
<accession>I1C8N3</accession>
<gene>
    <name evidence="1" type="ORF">RO3G_09523</name>
</gene>
<dbReference type="EMBL" id="CH476738">
    <property type="protein sequence ID" value="EIE84813.1"/>
    <property type="molecule type" value="Genomic_DNA"/>
</dbReference>
<dbReference type="AlphaFoldDB" id="I1C8N3"/>
<protein>
    <submittedName>
        <fullName evidence="1">Uncharacterized protein</fullName>
    </submittedName>
</protein>
<dbReference type="RefSeq" id="XP_067520209.1">
    <property type="nucleotide sequence ID" value="XM_067664108.1"/>
</dbReference>
<keyword evidence="2" id="KW-1185">Reference proteome</keyword>
<dbReference type="InParanoid" id="I1C8N3"/>
<dbReference type="VEuPathDB" id="FungiDB:RO3G_09523"/>
<sequence>MWWIAGDLLLQSSISETTLSDDVVDNDVNIKVDLNVGMYVDMKSMSSVRIESVASSLDDNKEIQVVIPDHH</sequence>
<evidence type="ECO:0000313" key="1">
    <source>
        <dbReference type="EMBL" id="EIE84813.1"/>
    </source>
</evidence>